<comment type="function">
    <text evidence="6">Catalyzes the conversion of 7,8-dihydroneopterin into 6-hydroxymethyl-7,8-dihydropterin, a biosynthetic precursor of the vitamin tetrahydrofolate. Can use L-threo-dihydroneopterin and D-erythro-dihydroneopterin as substrates for the formation of 6-hydroxymethyldihydropterin, but it can also catalyze the epimerization of carbon 2' of dihydroneopterin and dihydromonapterin.</text>
</comment>
<gene>
    <name evidence="10" type="ORF">TAV2_LOCUS6446</name>
</gene>
<name>A0AAU9RI94_THLAR</name>
<dbReference type="Pfam" id="PF02152">
    <property type="entry name" value="FolB"/>
    <property type="match status" value="1"/>
</dbReference>
<dbReference type="Gene3D" id="3.30.1130.10">
    <property type="match status" value="1"/>
</dbReference>
<evidence type="ECO:0000256" key="8">
    <source>
        <dbReference type="RuleBase" id="RU362079"/>
    </source>
</evidence>
<dbReference type="NCBIfam" id="TIGR00525">
    <property type="entry name" value="folB"/>
    <property type="match status" value="1"/>
</dbReference>
<evidence type="ECO:0000256" key="4">
    <source>
        <dbReference type="ARBA" id="ARBA00022909"/>
    </source>
</evidence>
<accession>A0AAU9RI94</accession>
<evidence type="ECO:0000259" key="9">
    <source>
        <dbReference type="SMART" id="SM00905"/>
    </source>
</evidence>
<dbReference type="PANTHER" id="PTHR42844:SF1">
    <property type="entry name" value="DIHYDRONEOPTERIN ALDOLASE 1-RELATED"/>
    <property type="match status" value="1"/>
</dbReference>
<dbReference type="Proteomes" id="UP000836841">
    <property type="component" value="Chromosome 2"/>
</dbReference>
<dbReference type="PANTHER" id="PTHR42844">
    <property type="entry name" value="DIHYDRONEOPTERIN ALDOLASE 1-RELATED"/>
    <property type="match status" value="1"/>
</dbReference>
<evidence type="ECO:0000256" key="6">
    <source>
        <dbReference type="ARBA" id="ARBA00055579"/>
    </source>
</evidence>
<feature type="domain" description="Dihydroneopterin aldolase/epimerase" evidence="9">
    <location>
        <begin position="12"/>
        <end position="126"/>
    </location>
</feature>
<keyword evidence="11" id="KW-1185">Reference proteome</keyword>
<comment type="function">
    <text evidence="8">Catalyzes the conversion of 7,8-dihydroneopterin to 6-hydroxymethyl-7,8-dihydropterin.</text>
</comment>
<comment type="subunit">
    <text evidence="7">Homooctamer. Forms a hollow cylinder assembled from two ring-shaped tetramers.</text>
</comment>
<protein>
    <recommendedName>
        <fullName evidence="8">7,8-dihydroneopterin aldolase</fullName>
        <ecNumber evidence="8">4.1.2.25</ecNumber>
    </recommendedName>
</protein>
<evidence type="ECO:0000256" key="5">
    <source>
        <dbReference type="ARBA" id="ARBA00023239"/>
    </source>
</evidence>
<dbReference type="InterPro" id="IPR006157">
    <property type="entry name" value="FolB_dom"/>
</dbReference>
<dbReference type="CDD" id="cd00534">
    <property type="entry name" value="DHNA_DHNTPE"/>
    <property type="match status" value="1"/>
</dbReference>
<evidence type="ECO:0000313" key="11">
    <source>
        <dbReference type="Proteomes" id="UP000836841"/>
    </source>
</evidence>
<dbReference type="InterPro" id="IPR043133">
    <property type="entry name" value="GTP-CH-I_C/QueF"/>
</dbReference>
<organism evidence="10 11">
    <name type="scientific">Thlaspi arvense</name>
    <name type="common">Field penny-cress</name>
    <dbReference type="NCBI Taxonomy" id="13288"/>
    <lineage>
        <taxon>Eukaryota</taxon>
        <taxon>Viridiplantae</taxon>
        <taxon>Streptophyta</taxon>
        <taxon>Embryophyta</taxon>
        <taxon>Tracheophyta</taxon>
        <taxon>Spermatophyta</taxon>
        <taxon>Magnoliopsida</taxon>
        <taxon>eudicotyledons</taxon>
        <taxon>Gunneridae</taxon>
        <taxon>Pentapetalae</taxon>
        <taxon>rosids</taxon>
        <taxon>malvids</taxon>
        <taxon>Brassicales</taxon>
        <taxon>Brassicaceae</taxon>
        <taxon>Thlaspideae</taxon>
        <taxon>Thlaspi</taxon>
    </lineage>
</organism>
<dbReference type="GO" id="GO:0005737">
    <property type="term" value="C:cytoplasm"/>
    <property type="evidence" value="ECO:0007669"/>
    <property type="project" value="TreeGrafter"/>
</dbReference>
<dbReference type="InterPro" id="IPR006156">
    <property type="entry name" value="Dihydroneopterin_aldolase"/>
</dbReference>
<evidence type="ECO:0000313" key="10">
    <source>
        <dbReference type="EMBL" id="CAH2043755.1"/>
    </source>
</evidence>
<evidence type="ECO:0000256" key="1">
    <source>
        <dbReference type="ARBA" id="ARBA00001353"/>
    </source>
</evidence>
<dbReference type="SUPFAM" id="SSF55620">
    <property type="entry name" value="Tetrahydrobiopterin biosynthesis enzymes-like"/>
    <property type="match status" value="1"/>
</dbReference>
<dbReference type="EC" id="4.1.2.25" evidence="8"/>
<dbReference type="SMART" id="SM00905">
    <property type="entry name" value="FolB"/>
    <property type="match status" value="1"/>
</dbReference>
<dbReference type="GO" id="GO:0046654">
    <property type="term" value="P:tetrahydrofolate biosynthetic process"/>
    <property type="evidence" value="ECO:0007669"/>
    <property type="project" value="UniProtKB-UniRule"/>
</dbReference>
<evidence type="ECO:0000256" key="3">
    <source>
        <dbReference type="ARBA" id="ARBA00005708"/>
    </source>
</evidence>
<dbReference type="AlphaFoldDB" id="A0AAU9RI94"/>
<dbReference type="EMBL" id="OU466858">
    <property type="protein sequence ID" value="CAH2043755.1"/>
    <property type="molecule type" value="Genomic_DNA"/>
</dbReference>
<dbReference type="FunFam" id="3.30.1130.10:FF:000003">
    <property type="entry name" value="7,8-dihydroneopterin aldolase"/>
    <property type="match status" value="1"/>
</dbReference>
<evidence type="ECO:0000256" key="7">
    <source>
        <dbReference type="ARBA" id="ARBA00063311"/>
    </source>
</evidence>
<comment type="catalytic activity">
    <reaction evidence="1 8">
        <text>7,8-dihydroneopterin = 6-hydroxymethyl-7,8-dihydropterin + glycolaldehyde</text>
        <dbReference type="Rhea" id="RHEA:10540"/>
        <dbReference type="ChEBI" id="CHEBI:17001"/>
        <dbReference type="ChEBI" id="CHEBI:17071"/>
        <dbReference type="ChEBI" id="CHEBI:44841"/>
        <dbReference type="EC" id="4.1.2.25"/>
    </reaction>
</comment>
<keyword evidence="5 8" id="KW-0456">Lyase</keyword>
<dbReference type="GO" id="GO:0004150">
    <property type="term" value="F:dihydroneopterin aldolase activity"/>
    <property type="evidence" value="ECO:0007669"/>
    <property type="project" value="UniProtKB-UniRule"/>
</dbReference>
<reference evidence="10 11" key="1">
    <citation type="submission" date="2022-03" db="EMBL/GenBank/DDBJ databases">
        <authorList>
            <person name="Nunn A."/>
            <person name="Chopra R."/>
            <person name="Nunn A."/>
            <person name="Contreras Garrido A."/>
        </authorList>
    </citation>
    <scope>NUCLEOTIDE SEQUENCE [LARGE SCALE GENOMIC DNA]</scope>
</reference>
<evidence type="ECO:0000256" key="2">
    <source>
        <dbReference type="ARBA" id="ARBA00005013"/>
    </source>
</evidence>
<dbReference type="NCBIfam" id="TIGR00526">
    <property type="entry name" value="folB_dom"/>
    <property type="match status" value="1"/>
</dbReference>
<proteinExistence type="inferred from homology"/>
<sequence>MEKDMAMMGDKLILRGLKFYGFHGAIPEEKTLGQTFMLDIDAWMCLKKAGLSDNLADSVSYVDIFNLTKEIVEGPSRNLLESVAELVASKTLESFPRVTAVRVKLWKPNVALIQSTIDYLGVEIFRNRPTV</sequence>
<dbReference type="GO" id="GO:0046656">
    <property type="term" value="P:folic acid biosynthetic process"/>
    <property type="evidence" value="ECO:0007669"/>
    <property type="project" value="UniProtKB-UniRule"/>
</dbReference>
<comment type="similarity">
    <text evidence="3 8">Belongs to the DHNA family.</text>
</comment>
<keyword evidence="4 8" id="KW-0289">Folate biosynthesis</keyword>
<comment type="pathway">
    <text evidence="2 8">Cofactor biosynthesis; tetrahydrofolate biosynthesis; 2-amino-4-hydroxy-6-hydroxymethyl-7,8-dihydropteridine diphosphate from 7,8-dihydroneopterin triphosphate: step 3/4.</text>
</comment>